<dbReference type="Gene3D" id="2.60.40.10">
    <property type="entry name" value="Immunoglobulins"/>
    <property type="match status" value="1"/>
</dbReference>
<keyword evidence="9" id="KW-1185">Reference proteome</keyword>
<dbReference type="CDD" id="cd00063">
    <property type="entry name" value="FN3"/>
    <property type="match status" value="1"/>
</dbReference>
<evidence type="ECO:0000313" key="9">
    <source>
        <dbReference type="Proteomes" id="UP000252172"/>
    </source>
</evidence>
<evidence type="ECO:0000259" key="6">
    <source>
        <dbReference type="PROSITE" id="PS50853"/>
    </source>
</evidence>
<dbReference type="AlphaFoldDB" id="A0A368MWL7"/>
<keyword evidence="2" id="KW-0540">Nuclease</keyword>
<feature type="chain" id="PRO_5016936050" evidence="5">
    <location>
        <begin position="22"/>
        <end position="642"/>
    </location>
</feature>
<feature type="domain" description="Fibronectin type-III" evidence="6">
    <location>
        <begin position="310"/>
        <end position="396"/>
    </location>
</feature>
<dbReference type="SMART" id="SM00060">
    <property type="entry name" value="FN3"/>
    <property type="match status" value="1"/>
</dbReference>
<dbReference type="SUPFAM" id="SSF74853">
    <property type="entry name" value="Lamin A/C globular tail domain"/>
    <property type="match status" value="1"/>
</dbReference>
<dbReference type="Pfam" id="PF00932">
    <property type="entry name" value="LTD"/>
    <property type="match status" value="1"/>
</dbReference>
<dbReference type="EMBL" id="QPIE01000007">
    <property type="protein sequence ID" value="RCU42243.1"/>
    <property type="molecule type" value="Genomic_DNA"/>
</dbReference>
<dbReference type="PROSITE" id="PS50853">
    <property type="entry name" value="FN3"/>
    <property type="match status" value="1"/>
</dbReference>
<dbReference type="InterPro" id="IPR036415">
    <property type="entry name" value="Lamin_tail_dom_sf"/>
</dbReference>
<dbReference type="SUPFAM" id="SSF49265">
    <property type="entry name" value="Fibronectin type III"/>
    <property type="match status" value="1"/>
</dbReference>
<dbReference type="InterPro" id="IPR003961">
    <property type="entry name" value="FN3_dom"/>
</dbReference>
<evidence type="ECO:0000256" key="4">
    <source>
        <dbReference type="ARBA" id="ARBA00022801"/>
    </source>
</evidence>
<feature type="signal peptide" evidence="5">
    <location>
        <begin position="1"/>
        <end position="21"/>
    </location>
</feature>
<name>A0A368MWL7_9FLAO</name>
<gene>
    <name evidence="8" type="ORF">DQ356_09945</name>
</gene>
<dbReference type="InterPro" id="IPR026444">
    <property type="entry name" value="Secre_tail"/>
</dbReference>
<comment type="caution">
    <text evidence="8">The sequence shown here is derived from an EMBL/GenBank/DDBJ whole genome shotgun (WGS) entry which is preliminary data.</text>
</comment>
<dbReference type="Pfam" id="PF00041">
    <property type="entry name" value="fn3"/>
    <property type="match status" value="1"/>
</dbReference>
<proteinExistence type="inferred from homology"/>
<dbReference type="PANTHER" id="PTHR33607:SF2">
    <property type="entry name" value="ENDONUCLEASE-1"/>
    <property type="match status" value="1"/>
</dbReference>
<evidence type="ECO:0000313" key="8">
    <source>
        <dbReference type="EMBL" id="RCU42243.1"/>
    </source>
</evidence>
<evidence type="ECO:0000256" key="3">
    <source>
        <dbReference type="ARBA" id="ARBA00022729"/>
    </source>
</evidence>
<dbReference type="Proteomes" id="UP000252172">
    <property type="component" value="Unassembled WGS sequence"/>
</dbReference>
<feature type="domain" description="LTD" evidence="7">
    <location>
        <begin position="385"/>
        <end position="571"/>
    </location>
</feature>
<keyword evidence="4" id="KW-0378">Hydrolase</keyword>
<evidence type="ECO:0000256" key="2">
    <source>
        <dbReference type="ARBA" id="ARBA00022722"/>
    </source>
</evidence>
<dbReference type="InterPro" id="IPR001322">
    <property type="entry name" value="Lamin_tail_dom"/>
</dbReference>
<dbReference type="RefSeq" id="WP_114304343.1">
    <property type="nucleotide sequence ID" value="NZ_QPIE01000007.1"/>
</dbReference>
<evidence type="ECO:0000256" key="1">
    <source>
        <dbReference type="ARBA" id="ARBA00006429"/>
    </source>
</evidence>
<dbReference type="PROSITE" id="PS51841">
    <property type="entry name" value="LTD"/>
    <property type="match status" value="1"/>
</dbReference>
<dbReference type="GO" id="GO:0016787">
    <property type="term" value="F:hydrolase activity"/>
    <property type="evidence" value="ECO:0007669"/>
    <property type="project" value="UniProtKB-KW"/>
</dbReference>
<dbReference type="InterPro" id="IPR007346">
    <property type="entry name" value="Endonuclease-I"/>
</dbReference>
<dbReference type="OrthoDB" id="5485925at2"/>
<dbReference type="InterPro" id="IPR036116">
    <property type="entry name" value="FN3_sf"/>
</dbReference>
<dbReference type="Pfam" id="PF04231">
    <property type="entry name" value="Endonuclease_1"/>
    <property type="match status" value="1"/>
</dbReference>
<comment type="similarity">
    <text evidence="1">Belongs to the EndA/NucM nuclease family.</text>
</comment>
<dbReference type="GO" id="GO:0004518">
    <property type="term" value="F:nuclease activity"/>
    <property type="evidence" value="ECO:0007669"/>
    <property type="project" value="UniProtKB-KW"/>
</dbReference>
<reference evidence="8 9" key="1">
    <citation type="submission" date="2018-07" db="EMBL/GenBank/DDBJ databases">
        <title>Chryseobacterium lacus sp. nov., isolated from lake water.</title>
        <authorList>
            <person name="Li C.-M."/>
        </authorList>
    </citation>
    <scope>NUCLEOTIDE SEQUENCE [LARGE SCALE GENOMIC DNA]</scope>
    <source>
        <strain evidence="8 9">YLOS41</strain>
    </source>
</reference>
<keyword evidence="3 5" id="KW-0732">Signal</keyword>
<evidence type="ECO:0000256" key="5">
    <source>
        <dbReference type="SAM" id="SignalP"/>
    </source>
</evidence>
<sequence length="642" mass="72201">MKKLFYFIYLLPALFSAQAPAGYYSGTENLSGYALKTKVQEIISRNYNWHYGDLQNYYKQTDLDVYYDHTPATNPFFNTTTNTMEYIMLDIYSEIPTGPDAYEYHTGQMIGSGSSEGLGYNREHMIPQSTFSTGSISNYPMYSDLFFVIPVDARINQLRSNYPYGIAGTTTYWSFTNTSKIGNSAIPNYAYTGRVYEPIDEFKGDVARALLYFAVRYEGKLSSFNHLLGSGTITPTNDQSPLDGTEERAFDPAYLEMLKQWHILDPVSQREIDRNNAVFSIQKNRNPFVDHPNWVNLIWSETPDGIAPAAPSSLVSTQQNAHFVNLSWTPSADTDILGYRIYMNGASTPIATTKKTNISIDRLSPSSTYTFTIKSFDKGYLESPESNTVTVTTAASDQYAKDLMITKYLEGSGNNKAIEITNNTGHEVNLNNYNLNIQFQNSSTGSYYFSDRFQLEGTVAHGEVFVILNPNSNFTCYTNEQAKFVTASTPLTFTGSQYIELAYQGFGTVDAIGTKGSVNSTGNMSLYRLNTINNPTDIFDFAEWQQHPSNYCQNLGSLAATETAEIHSKTSSVYPNPVQHFLYLKGNRLHTISEATIIDMNGRVVLHKKQPFKHSNSIDVEHLQPGVYMLKTDKESHKFIKK</sequence>
<accession>A0A368MWL7</accession>
<dbReference type="Pfam" id="PF18962">
    <property type="entry name" value="Por_Secre_tail"/>
    <property type="match status" value="1"/>
</dbReference>
<dbReference type="InterPro" id="IPR013783">
    <property type="entry name" value="Ig-like_fold"/>
</dbReference>
<protein>
    <submittedName>
        <fullName evidence="8">T9SS C-terminal target domain-containing protein</fullName>
    </submittedName>
</protein>
<dbReference type="NCBIfam" id="TIGR04183">
    <property type="entry name" value="Por_Secre_tail"/>
    <property type="match status" value="1"/>
</dbReference>
<dbReference type="PANTHER" id="PTHR33607">
    <property type="entry name" value="ENDONUCLEASE-1"/>
    <property type="match status" value="1"/>
</dbReference>
<dbReference type="InterPro" id="IPR044925">
    <property type="entry name" value="His-Me_finger_sf"/>
</dbReference>
<organism evidence="8 9">
    <name type="scientific">Chryseobacterium lacus</name>
    <dbReference type="NCBI Taxonomy" id="2058346"/>
    <lineage>
        <taxon>Bacteria</taxon>
        <taxon>Pseudomonadati</taxon>
        <taxon>Bacteroidota</taxon>
        <taxon>Flavobacteriia</taxon>
        <taxon>Flavobacteriales</taxon>
        <taxon>Weeksellaceae</taxon>
        <taxon>Chryseobacterium group</taxon>
        <taxon>Chryseobacterium</taxon>
    </lineage>
</organism>
<dbReference type="SUPFAM" id="SSF54060">
    <property type="entry name" value="His-Me finger endonucleases"/>
    <property type="match status" value="1"/>
</dbReference>
<evidence type="ECO:0000259" key="7">
    <source>
        <dbReference type="PROSITE" id="PS51841"/>
    </source>
</evidence>